<dbReference type="AlphaFoldDB" id="A0AAE0YI41"/>
<comment type="caution">
    <text evidence="2">The sequence shown here is derived from an EMBL/GenBank/DDBJ whole genome shotgun (WGS) entry which is preliminary data.</text>
</comment>
<proteinExistence type="predicted"/>
<reference evidence="2" key="1">
    <citation type="journal article" date="2023" name="G3 (Bethesda)">
        <title>A reference genome for the long-term kleptoplast-retaining sea slug Elysia crispata morphotype clarki.</title>
        <authorList>
            <person name="Eastman K.E."/>
            <person name="Pendleton A.L."/>
            <person name="Shaikh M.A."/>
            <person name="Suttiyut T."/>
            <person name="Ogas R."/>
            <person name="Tomko P."/>
            <person name="Gavelis G."/>
            <person name="Widhalm J.R."/>
            <person name="Wisecaver J.H."/>
        </authorList>
    </citation>
    <scope>NUCLEOTIDE SEQUENCE</scope>
    <source>
        <strain evidence="2">ECLA1</strain>
    </source>
</reference>
<name>A0AAE0YI41_9GAST</name>
<accession>A0AAE0YI41</accession>
<evidence type="ECO:0000313" key="3">
    <source>
        <dbReference type="Proteomes" id="UP001283361"/>
    </source>
</evidence>
<dbReference type="PROSITE" id="PS51257">
    <property type="entry name" value="PROKAR_LIPOPROTEIN"/>
    <property type="match status" value="1"/>
</dbReference>
<gene>
    <name evidence="2" type="ORF">RRG08_017709</name>
</gene>
<evidence type="ECO:0000256" key="1">
    <source>
        <dbReference type="SAM" id="MobiDB-lite"/>
    </source>
</evidence>
<organism evidence="2 3">
    <name type="scientific">Elysia crispata</name>
    <name type="common">lettuce slug</name>
    <dbReference type="NCBI Taxonomy" id="231223"/>
    <lineage>
        <taxon>Eukaryota</taxon>
        <taxon>Metazoa</taxon>
        <taxon>Spiralia</taxon>
        <taxon>Lophotrochozoa</taxon>
        <taxon>Mollusca</taxon>
        <taxon>Gastropoda</taxon>
        <taxon>Heterobranchia</taxon>
        <taxon>Euthyneura</taxon>
        <taxon>Panpulmonata</taxon>
        <taxon>Sacoglossa</taxon>
        <taxon>Placobranchoidea</taxon>
        <taxon>Plakobranchidae</taxon>
        <taxon>Elysia</taxon>
    </lineage>
</organism>
<feature type="region of interest" description="Disordered" evidence="1">
    <location>
        <begin position="1"/>
        <end position="21"/>
    </location>
</feature>
<evidence type="ECO:0000313" key="2">
    <source>
        <dbReference type="EMBL" id="KAK3746352.1"/>
    </source>
</evidence>
<sequence length="81" mass="8574">MTPSQNRPTSHREAAHSVAASGTPGVISCVNPAWDRAGSHPARLALICGDQFVTLTPPTATVIVECHTGIGKADYSYRRSK</sequence>
<dbReference type="Proteomes" id="UP001283361">
    <property type="component" value="Unassembled WGS sequence"/>
</dbReference>
<dbReference type="EMBL" id="JAWDGP010006150">
    <property type="protein sequence ID" value="KAK3746352.1"/>
    <property type="molecule type" value="Genomic_DNA"/>
</dbReference>
<protein>
    <submittedName>
        <fullName evidence="2">Uncharacterized protein</fullName>
    </submittedName>
</protein>
<keyword evidence="3" id="KW-1185">Reference proteome</keyword>